<dbReference type="InterPro" id="IPR059226">
    <property type="entry name" value="Choice_anch_Q_dom"/>
</dbReference>
<keyword evidence="2" id="KW-0732">Signal</keyword>
<proteinExistence type="predicted"/>
<sequence>MKKFVPYGLLPFCLALLLLACQKERFTSSNQARLQTSADTLHFDTVFTTAGSVTQKLKIFNDNKEGIRISTIRLAGGLLSPFKINVNGYKGPEVNDLEIRPKDSAYVFVTVNINPSTNNLPFIVRDSIEISYNGNRTFIQLDALGQNAHFLRNKKITGTETWDSDLPYVILGRLTVDANATLTINKGCKIYMHADAPLIVHGTLQVNGEKWDSTRVVFASDRLDEPYRNYPGGFPGLIFSDVSKNNRLTYAIIKNAYQGITVVDPSTTNTAKLVLENTIIDNAYDAGILAVNSSIKANNVLVSNCGKNIVLAKGGNYQFTHCTVASFSNAYLQRKDPVLTVSNYLNATTTPSDLNALFRNCIFWGDGEGMVKEEVVVVKNGATAFTVNFDHVLWRVSANPANATVTSAMNQDPQFDNVNTTERIYNFRLKDGSPALNKGMTTDVTNDLDGRPRPFSLPDLGAYEKQ</sequence>
<dbReference type="RefSeq" id="WP_066409926.1">
    <property type="nucleotide sequence ID" value="NZ_CP011390.1"/>
</dbReference>
<evidence type="ECO:0008006" key="5">
    <source>
        <dbReference type="Google" id="ProtNLM"/>
    </source>
</evidence>
<keyword evidence="4" id="KW-1185">Reference proteome</keyword>
<feature type="region of interest" description="Disordered" evidence="1">
    <location>
        <begin position="438"/>
        <end position="466"/>
    </location>
</feature>
<name>A0A172U2L0_9BACT</name>
<gene>
    <name evidence="3" type="ORF">SY85_17560</name>
</gene>
<dbReference type="InterPro" id="IPR012334">
    <property type="entry name" value="Pectin_lyas_fold"/>
</dbReference>
<organism evidence="3 4">
    <name type="scientific">Flavisolibacter tropicus</name>
    <dbReference type="NCBI Taxonomy" id="1492898"/>
    <lineage>
        <taxon>Bacteria</taxon>
        <taxon>Pseudomonadati</taxon>
        <taxon>Bacteroidota</taxon>
        <taxon>Chitinophagia</taxon>
        <taxon>Chitinophagales</taxon>
        <taxon>Chitinophagaceae</taxon>
        <taxon>Flavisolibacter</taxon>
    </lineage>
</organism>
<evidence type="ECO:0000313" key="3">
    <source>
        <dbReference type="EMBL" id="ANE53565.1"/>
    </source>
</evidence>
<dbReference type="InterPro" id="IPR011050">
    <property type="entry name" value="Pectin_lyase_fold/virulence"/>
</dbReference>
<reference evidence="3 4" key="2">
    <citation type="journal article" date="2016" name="Int. J. Syst. Evol. Microbiol.">
        <title>Flavisolibacter tropicus sp. nov., isolated from tropical soil.</title>
        <authorList>
            <person name="Lee J.J."/>
            <person name="Kang M.S."/>
            <person name="Kim G.S."/>
            <person name="Lee C.S."/>
            <person name="Lim S."/>
            <person name="Lee J."/>
            <person name="Roh S.H."/>
            <person name="Kang H."/>
            <person name="Ha J.M."/>
            <person name="Bae S."/>
            <person name="Jung H.Y."/>
            <person name="Kim M.K."/>
        </authorList>
    </citation>
    <scope>NUCLEOTIDE SEQUENCE [LARGE SCALE GENOMIC DNA]</scope>
    <source>
        <strain evidence="3 4">LCS9</strain>
    </source>
</reference>
<dbReference type="Gene3D" id="2.160.20.10">
    <property type="entry name" value="Single-stranded right-handed beta-helix, Pectin lyase-like"/>
    <property type="match status" value="1"/>
</dbReference>
<evidence type="ECO:0000256" key="2">
    <source>
        <dbReference type="SAM" id="SignalP"/>
    </source>
</evidence>
<dbReference type="AlphaFoldDB" id="A0A172U2L0"/>
<reference evidence="4" key="1">
    <citation type="submission" date="2015-01" db="EMBL/GenBank/DDBJ databases">
        <title>Flavisolibacter sp./LCS9/ whole genome sequencing.</title>
        <authorList>
            <person name="Kim M.K."/>
            <person name="Srinivasan S."/>
            <person name="Lee J.-J."/>
        </authorList>
    </citation>
    <scope>NUCLEOTIDE SEQUENCE [LARGE SCALE GENOMIC DNA]</scope>
    <source>
        <strain evidence="4">LCS9</strain>
    </source>
</reference>
<dbReference type="OrthoDB" id="1111178at2"/>
<protein>
    <recommendedName>
        <fullName evidence="5">Right handed beta helix domain-containing protein</fullName>
    </recommendedName>
</protein>
<dbReference type="EMBL" id="CP011390">
    <property type="protein sequence ID" value="ANE53565.1"/>
    <property type="molecule type" value="Genomic_DNA"/>
</dbReference>
<dbReference type="SUPFAM" id="SSF51126">
    <property type="entry name" value="Pectin lyase-like"/>
    <property type="match status" value="1"/>
</dbReference>
<dbReference type="Proteomes" id="UP000077177">
    <property type="component" value="Chromosome"/>
</dbReference>
<evidence type="ECO:0000313" key="4">
    <source>
        <dbReference type="Proteomes" id="UP000077177"/>
    </source>
</evidence>
<evidence type="ECO:0000256" key="1">
    <source>
        <dbReference type="SAM" id="MobiDB-lite"/>
    </source>
</evidence>
<dbReference type="KEGG" id="fla:SY85_17560"/>
<feature type="chain" id="PRO_5008001597" description="Right handed beta helix domain-containing protein" evidence="2">
    <location>
        <begin position="21"/>
        <end position="466"/>
    </location>
</feature>
<dbReference type="PROSITE" id="PS51257">
    <property type="entry name" value="PROKAR_LIPOPROTEIN"/>
    <property type="match status" value="1"/>
</dbReference>
<feature type="signal peptide" evidence="2">
    <location>
        <begin position="1"/>
        <end position="20"/>
    </location>
</feature>
<dbReference type="NCBIfam" id="NF041518">
    <property type="entry name" value="choice_anch_Q"/>
    <property type="match status" value="1"/>
</dbReference>
<dbReference type="STRING" id="1492898.SY85_17560"/>
<accession>A0A172U2L0</accession>